<comment type="similarity">
    <text evidence="2">Belongs to the UPF0073 (Hly-III) family.</text>
</comment>
<keyword evidence="7" id="KW-0479">Metal-binding</keyword>
<evidence type="ECO:0000256" key="7">
    <source>
        <dbReference type="PIRSR" id="PIRSR604254-1"/>
    </source>
</evidence>
<keyword evidence="4 8" id="KW-0812">Transmembrane</keyword>
<dbReference type="NCBIfam" id="TIGR01065">
    <property type="entry name" value="hlyIII"/>
    <property type="match status" value="1"/>
</dbReference>
<keyword evidence="10" id="KW-1185">Reference proteome</keyword>
<dbReference type="EMBL" id="PTJE01000003">
    <property type="protein sequence ID" value="PPK95055.1"/>
    <property type="molecule type" value="Genomic_DNA"/>
</dbReference>
<evidence type="ECO:0000256" key="6">
    <source>
        <dbReference type="ARBA" id="ARBA00023136"/>
    </source>
</evidence>
<dbReference type="GO" id="GO:0140911">
    <property type="term" value="F:pore-forming activity"/>
    <property type="evidence" value="ECO:0007669"/>
    <property type="project" value="InterPro"/>
</dbReference>
<dbReference type="GO" id="GO:0046872">
    <property type="term" value="F:metal ion binding"/>
    <property type="evidence" value="ECO:0007669"/>
    <property type="project" value="UniProtKB-KW"/>
</dbReference>
<keyword evidence="5 8" id="KW-1133">Transmembrane helix</keyword>
<feature type="transmembrane region" description="Helical" evidence="8">
    <location>
        <begin position="131"/>
        <end position="148"/>
    </location>
</feature>
<feature type="transmembrane region" description="Helical" evidence="8">
    <location>
        <begin position="160"/>
        <end position="180"/>
    </location>
</feature>
<dbReference type="RefSeq" id="WP_104515486.1">
    <property type="nucleotide sequence ID" value="NZ_MQVW01000024.1"/>
</dbReference>
<comment type="subcellular location">
    <subcellularLocation>
        <location evidence="1">Cell membrane</location>
        <topology evidence="1">Multi-pass membrane protein</topology>
    </subcellularLocation>
</comment>
<dbReference type="AlphaFoldDB" id="A0A2S6ILK1"/>
<comment type="caution">
    <text evidence="9">The sequence shown here is derived from an EMBL/GenBank/DDBJ whole genome shotgun (WGS) entry which is preliminary data.</text>
</comment>
<evidence type="ECO:0000256" key="5">
    <source>
        <dbReference type="ARBA" id="ARBA00022989"/>
    </source>
</evidence>
<name>A0A2S6ILK1_9FLAO</name>
<feature type="transmembrane region" description="Helical" evidence="8">
    <location>
        <begin position="81"/>
        <end position="99"/>
    </location>
</feature>
<feature type="binding site" evidence="7">
    <location>
        <position position="186"/>
    </location>
    <ligand>
        <name>Zn(2+)</name>
        <dbReference type="ChEBI" id="CHEBI:29105"/>
    </ligand>
</feature>
<feature type="transmembrane region" description="Helical" evidence="8">
    <location>
        <begin position="187"/>
        <end position="208"/>
    </location>
</feature>
<feature type="transmembrane region" description="Helical" evidence="8">
    <location>
        <begin position="41"/>
        <end position="60"/>
    </location>
</feature>
<evidence type="ECO:0000313" key="10">
    <source>
        <dbReference type="Proteomes" id="UP000239002"/>
    </source>
</evidence>
<feature type="binding site" evidence="7">
    <location>
        <position position="64"/>
    </location>
    <ligand>
        <name>Zn(2+)</name>
        <dbReference type="ChEBI" id="CHEBI:29105"/>
    </ligand>
</feature>
<evidence type="ECO:0000256" key="1">
    <source>
        <dbReference type="ARBA" id="ARBA00004651"/>
    </source>
</evidence>
<proteinExistence type="inferred from homology"/>
<feature type="transmembrane region" description="Helical" evidence="8">
    <location>
        <begin position="105"/>
        <end position="124"/>
    </location>
</feature>
<protein>
    <submittedName>
        <fullName evidence="9">Hemolysin III</fullName>
    </submittedName>
</protein>
<dbReference type="Pfam" id="PF03006">
    <property type="entry name" value="HlyIII"/>
    <property type="match status" value="1"/>
</dbReference>
<dbReference type="InterPro" id="IPR004254">
    <property type="entry name" value="AdipoR/HlyIII-related"/>
</dbReference>
<accession>A0A2S6ILK1</accession>
<evidence type="ECO:0000256" key="2">
    <source>
        <dbReference type="ARBA" id="ARBA00008488"/>
    </source>
</evidence>
<feature type="binding site" evidence="7">
    <location>
        <position position="190"/>
    </location>
    <ligand>
        <name>Zn(2+)</name>
        <dbReference type="ChEBI" id="CHEBI:29105"/>
    </ligand>
</feature>
<evidence type="ECO:0000313" key="9">
    <source>
        <dbReference type="EMBL" id="PPK95055.1"/>
    </source>
</evidence>
<keyword evidence="3" id="KW-1003">Cell membrane</keyword>
<reference evidence="9 10" key="1">
    <citation type="submission" date="2018-02" db="EMBL/GenBank/DDBJ databases">
        <title>Genomic Encyclopedia of Archaeal and Bacterial Type Strains, Phase II (KMG-II): from individual species to whole genera.</title>
        <authorList>
            <person name="Goeker M."/>
        </authorList>
    </citation>
    <scope>NUCLEOTIDE SEQUENCE [LARGE SCALE GENOMIC DNA]</scope>
    <source>
        <strain evidence="9 10">DSM 16809</strain>
    </source>
</reference>
<dbReference type="PANTHER" id="PTHR20855">
    <property type="entry name" value="ADIPOR/PROGESTIN RECEPTOR-RELATED"/>
    <property type="match status" value="1"/>
</dbReference>
<dbReference type="InterPro" id="IPR005744">
    <property type="entry name" value="Hy-lIII"/>
</dbReference>
<dbReference type="Proteomes" id="UP000239002">
    <property type="component" value="Unassembled WGS sequence"/>
</dbReference>
<sequence length="211" mass="24055">MARTQTAIEEKWNVITHGFGFLLFIAITIGLIYEANWSVDYMLPAILVYVLSQLFLYFSSTVYHKVEPSKLKFKLRKLDHISIYGSIAGTYTPVCLITLEQSSGWYILAAVWGIAVFGIIWKLFFTGKFEAFSSILYLVMGWMIVFDLQTLSDAFTDLQMNLLIAGGVFFTVGIIFYAWNKLYFNHVIWHVFVLGGSLSHAAMVWSIVQGR</sequence>
<keyword evidence="7" id="KW-0862">Zinc</keyword>
<feature type="transmembrane region" description="Helical" evidence="8">
    <location>
        <begin position="12"/>
        <end position="35"/>
    </location>
</feature>
<keyword evidence="6 8" id="KW-0472">Membrane</keyword>
<dbReference type="OrthoDB" id="9813689at2"/>
<gene>
    <name evidence="9" type="ORF">LY01_01808</name>
</gene>
<dbReference type="PANTHER" id="PTHR20855:SF3">
    <property type="entry name" value="LD03007P"/>
    <property type="match status" value="1"/>
</dbReference>
<evidence type="ECO:0000256" key="3">
    <source>
        <dbReference type="ARBA" id="ARBA00022475"/>
    </source>
</evidence>
<organism evidence="9 10">
    <name type="scientific">Nonlabens xylanidelens</name>
    <dbReference type="NCBI Taxonomy" id="191564"/>
    <lineage>
        <taxon>Bacteria</taxon>
        <taxon>Pseudomonadati</taxon>
        <taxon>Bacteroidota</taxon>
        <taxon>Flavobacteriia</taxon>
        <taxon>Flavobacteriales</taxon>
        <taxon>Flavobacteriaceae</taxon>
        <taxon>Nonlabens</taxon>
    </lineage>
</organism>
<evidence type="ECO:0000256" key="8">
    <source>
        <dbReference type="SAM" id="Phobius"/>
    </source>
</evidence>
<dbReference type="GO" id="GO:0005886">
    <property type="term" value="C:plasma membrane"/>
    <property type="evidence" value="ECO:0007669"/>
    <property type="project" value="UniProtKB-SubCell"/>
</dbReference>
<evidence type="ECO:0000256" key="4">
    <source>
        <dbReference type="ARBA" id="ARBA00022692"/>
    </source>
</evidence>